<reference evidence="6 7" key="1">
    <citation type="submission" date="2019-12" db="EMBL/GenBank/DDBJ databases">
        <title>Genomic-based taxomic classification of the family Erythrobacteraceae.</title>
        <authorList>
            <person name="Xu L."/>
        </authorList>
    </citation>
    <scope>NUCLEOTIDE SEQUENCE [LARGE SCALE GENOMIC DNA]</scope>
    <source>
        <strain evidence="6 7">JCM 12189</strain>
    </source>
</reference>
<keyword evidence="3" id="KW-0998">Cell outer membrane</keyword>
<dbReference type="InterPro" id="IPR006664">
    <property type="entry name" value="OMP_bac"/>
</dbReference>
<dbReference type="GO" id="GO:0009279">
    <property type="term" value="C:cell outer membrane"/>
    <property type="evidence" value="ECO:0007669"/>
    <property type="project" value="UniProtKB-SubCell"/>
</dbReference>
<evidence type="ECO:0000313" key="7">
    <source>
        <dbReference type="Proteomes" id="UP000432727"/>
    </source>
</evidence>
<dbReference type="OrthoDB" id="9814546at2"/>
<dbReference type="Proteomes" id="UP000432727">
    <property type="component" value="Unassembled WGS sequence"/>
</dbReference>
<dbReference type="CDD" id="cd07185">
    <property type="entry name" value="OmpA_C-like"/>
    <property type="match status" value="1"/>
</dbReference>
<dbReference type="PROSITE" id="PS51123">
    <property type="entry name" value="OMPA_2"/>
    <property type="match status" value="1"/>
</dbReference>
<dbReference type="InterPro" id="IPR050330">
    <property type="entry name" value="Bact_OuterMem_StrucFunc"/>
</dbReference>
<proteinExistence type="predicted"/>
<gene>
    <name evidence="6" type="ORF">GRI34_07225</name>
</gene>
<dbReference type="Pfam" id="PF00691">
    <property type="entry name" value="OmpA"/>
    <property type="match status" value="1"/>
</dbReference>
<dbReference type="PANTHER" id="PTHR30329:SF21">
    <property type="entry name" value="LIPOPROTEIN YIAD-RELATED"/>
    <property type="match status" value="1"/>
</dbReference>
<dbReference type="PANTHER" id="PTHR30329">
    <property type="entry name" value="STATOR ELEMENT OF FLAGELLAR MOTOR COMPLEX"/>
    <property type="match status" value="1"/>
</dbReference>
<evidence type="ECO:0000256" key="4">
    <source>
        <dbReference type="PROSITE-ProRule" id="PRU00473"/>
    </source>
</evidence>
<protein>
    <submittedName>
        <fullName evidence="6">OmpA family protein</fullName>
    </submittedName>
</protein>
<dbReference type="PRINTS" id="PR01021">
    <property type="entry name" value="OMPADOMAIN"/>
</dbReference>
<comment type="caution">
    <text evidence="6">The sequence shown here is derived from an EMBL/GenBank/DDBJ whole genome shotgun (WGS) entry which is preliminary data.</text>
</comment>
<keyword evidence="7" id="KW-1185">Reference proteome</keyword>
<organism evidence="6 7">
    <name type="scientific">Qipengyuania aquimaris</name>
    <dbReference type="NCBI Taxonomy" id="255984"/>
    <lineage>
        <taxon>Bacteria</taxon>
        <taxon>Pseudomonadati</taxon>
        <taxon>Pseudomonadota</taxon>
        <taxon>Alphaproteobacteria</taxon>
        <taxon>Sphingomonadales</taxon>
        <taxon>Erythrobacteraceae</taxon>
        <taxon>Qipengyuania</taxon>
    </lineage>
</organism>
<dbReference type="AlphaFoldDB" id="A0A6I4TNT8"/>
<accession>A0A6I4TNT8</accession>
<sequence length="246" mass="26087">MKSRPAIAIALGAVLVTALGYVGSQSGAEALAQRLDERARLAIAEAGYEPVTARFQTRRGAPIRHPMLSGGEGLDEGSRDRVAKLVAGLPGVGGISWEDGWANASSGDVDFEPVRCQDDVETLLRTRSIRFEEGSAALLDTSNILIDEVADALRPCLGSIIAIIGHTDRSGTEPGNLALSQDRARAVREALVRRGIPRDGLRARGVGSSEPVQGLEADDPANRRIEFSVIRIEPVTPTPVDTPGPR</sequence>
<dbReference type="RefSeq" id="WP_160595350.1">
    <property type="nucleotide sequence ID" value="NZ_WTYI01000001.1"/>
</dbReference>
<evidence type="ECO:0000313" key="6">
    <source>
        <dbReference type="EMBL" id="MXO96208.1"/>
    </source>
</evidence>
<dbReference type="SUPFAM" id="SSF103088">
    <property type="entry name" value="OmpA-like"/>
    <property type="match status" value="1"/>
</dbReference>
<dbReference type="EMBL" id="WTYI01000001">
    <property type="protein sequence ID" value="MXO96208.1"/>
    <property type="molecule type" value="Genomic_DNA"/>
</dbReference>
<evidence type="ECO:0000256" key="3">
    <source>
        <dbReference type="ARBA" id="ARBA00023237"/>
    </source>
</evidence>
<keyword evidence="2 4" id="KW-0472">Membrane</keyword>
<feature type="domain" description="OmpA-like" evidence="5">
    <location>
        <begin position="118"/>
        <end position="233"/>
    </location>
</feature>
<evidence type="ECO:0000259" key="5">
    <source>
        <dbReference type="PROSITE" id="PS51123"/>
    </source>
</evidence>
<dbReference type="InterPro" id="IPR036737">
    <property type="entry name" value="OmpA-like_sf"/>
</dbReference>
<evidence type="ECO:0000256" key="2">
    <source>
        <dbReference type="ARBA" id="ARBA00023136"/>
    </source>
</evidence>
<dbReference type="InterPro" id="IPR006665">
    <property type="entry name" value="OmpA-like"/>
</dbReference>
<dbReference type="Gene3D" id="3.30.1330.60">
    <property type="entry name" value="OmpA-like domain"/>
    <property type="match status" value="1"/>
</dbReference>
<name>A0A6I4TNT8_9SPHN</name>
<comment type="subcellular location">
    <subcellularLocation>
        <location evidence="1">Cell outer membrane</location>
    </subcellularLocation>
</comment>
<evidence type="ECO:0000256" key="1">
    <source>
        <dbReference type="ARBA" id="ARBA00004442"/>
    </source>
</evidence>